<dbReference type="InterPro" id="IPR027417">
    <property type="entry name" value="P-loop_NTPase"/>
</dbReference>
<feature type="compositionally biased region" description="Basic and acidic residues" evidence="7">
    <location>
        <begin position="755"/>
        <end position="766"/>
    </location>
</feature>
<comment type="subcellular location">
    <subcellularLocation>
        <location evidence="2">Nucleus</location>
        <location evidence="2">Nucleolus</location>
    </subcellularLocation>
</comment>
<keyword evidence="6" id="KW-0539">Nucleus</keyword>
<protein>
    <submittedName>
        <fullName evidence="9">BQ5605_C030g10777 protein</fullName>
    </submittedName>
</protein>
<feature type="region of interest" description="Disordered" evidence="7">
    <location>
        <begin position="506"/>
        <end position="528"/>
    </location>
</feature>
<dbReference type="STRING" id="796604.A0A2X0MLN0"/>
<dbReference type="PROSITE" id="PS51710">
    <property type="entry name" value="G_OBG"/>
    <property type="match status" value="1"/>
</dbReference>
<evidence type="ECO:0000313" key="10">
    <source>
        <dbReference type="Proteomes" id="UP000249464"/>
    </source>
</evidence>
<dbReference type="Pfam" id="PF06858">
    <property type="entry name" value="NOG1"/>
    <property type="match status" value="1"/>
</dbReference>
<keyword evidence="10" id="KW-1185">Reference proteome</keyword>
<dbReference type="AlphaFoldDB" id="A0A2X0MLN0"/>
<feature type="region of interest" description="Disordered" evidence="7">
    <location>
        <begin position="710"/>
        <end position="766"/>
    </location>
</feature>
<sequence>MVQKMRKGSYMTSERCTVPECARRGEQWYTIPLPSSPRAKKKKSCLIARARTSFFGWLNGPADLSGQCFVIERALARAAAKLDPRSPRSPALRRFPSRHHRRSYQNARRRTNMTTINKAIAPVPTAQEFLDVILSKTQRKTPTVIRSGFKITRIRSFYMRKVKFTQQSFEERLDQILSEFPIMEVNNWTDCEWAFNLHPFLSSLLNVLYDKNHYKLALGQLNTARHLIVSVGKDYCRLLKFGDSLFRCKQLKKAALGRMATIMRRQKDPLAYLEQVRQHMSRLPSIDPTTRTLLVCGYPNVGKSSFVNKITRADVDVQPYAFTTKSLFVGHMDYKYLRWQVIDTPGVLDHPLEEMNTIEMQSITALAHLRSCVMYFMDLSEQCGYTVEAQCQLYQSIKPLFTNKPTFIVVNKIDVTRPSDLDPTRRAMLDAILAEGNVQLLELSCVSEEGVMGVRNAACDALLQHRVESKEKTKRVDNVANRVRVAVPVKRDTVDRTPFIPDAVKTRKTYDKNDPERRRLERDEEAENGGAGAYMMDLKKHYLLANDDWKYDVMPELQDGKNVADFIDADIVARLEELEAEEERLEAAGFYDEDTDEVGGVVQRRARIGHGTDPWTDLLHSQDSDEEAIRTAASTIRDKKANIRLLNQQKDKLQNRPIIPRTVQRRTLSEMTSKLSEVGYDATNLEERAKMLAKARGLIGRKREAGEMDIDEFNGGADDGEGDWVEADESMDHDGPRKRSKTGTKSIVPSGKRLPTKDRQVAGLRDAEQAAKAVRLRQLYQREPNRLAKASESDRHIRTKMPKHLFSGKRKAGKTNHR</sequence>
<evidence type="ECO:0000256" key="3">
    <source>
        <dbReference type="ARBA" id="ARBA00022517"/>
    </source>
</evidence>
<feature type="compositionally biased region" description="Basic and acidic residues" evidence="7">
    <location>
        <begin position="783"/>
        <end position="796"/>
    </location>
</feature>
<feature type="region of interest" description="Disordered" evidence="7">
    <location>
        <begin position="82"/>
        <end position="107"/>
    </location>
</feature>
<evidence type="ECO:0000256" key="7">
    <source>
        <dbReference type="SAM" id="MobiDB-lite"/>
    </source>
</evidence>
<feature type="compositionally biased region" description="Basic residues" evidence="7">
    <location>
        <begin position="95"/>
        <end position="107"/>
    </location>
</feature>
<dbReference type="Pfam" id="PF17835">
    <property type="entry name" value="NOG1_N"/>
    <property type="match status" value="1"/>
</dbReference>
<dbReference type="GO" id="GO:0005730">
    <property type="term" value="C:nucleolus"/>
    <property type="evidence" value="ECO:0007669"/>
    <property type="project" value="UniProtKB-SubCell"/>
</dbReference>
<dbReference type="InterPro" id="IPR041623">
    <property type="entry name" value="NOG1_N"/>
</dbReference>
<dbReference type="InterPro" id="IPR031167">
    <property type="entry name" value="G_OBG"/>
</dbReference>
<dbReference type="Pfam" id="PF08155">
    <property type="entry name" value="NOGCT"/>
    <property type="match status" value="1"/>
</dbReference>
<evidence type="ECO:0000259" key="8">
    <source>
        <dbReference type="PROSITE" id="PS51710"/>
    </source>
</evidence>
<feature type="compositionally biased region" description="Basic residues" evidence="7">
    <location>
        <begin position="797"/>
        <end position="818"/>
    </location>
</feature>
<keyword evidence="3" id="KW-0690">Ribosome biogenesis</keyword>
<dbReference type="InterPro" id="IPR010674">
    <property type="entry name" value="NOG1_Rossman_fold_dom"/>
</dbReference>
<comment type="function">
    <text evidence="1">Involved in the biogenesis of the 60S ribosomal subunit.</text>
</comment>
<dbReference type="GO" id="GO:0005525">
    <property type="term" value="F:GTP binding"/>
    <property type="evidence" value="ECO:0007669"/>
    <property type="project" value="UniProtKB-KW"/>
</dbReference>
<evidence type="ECO:0000313" key="9">
    <source>
        <dbReference type="EMBL" id="SGZ08183.1"/>
    </source>
</evidence>
<evidence type="ECO:0000256" key="2">
    <source>
        <dbReference type="ARBA" id="ARBA00004604"/>
    </source>
</evidence>
<reference evidence="9 10" key="1">
    <citation type="submission" date="2016-11" db="EMBL/GenBank/DDBJ databases">
        <authorList>
            <person name="Jaros S."/>
            <person name="Januszkiewicz K."/>
            <person name="Wedrychowicz H."/>
        </authorList>
    </citation>
    <scope>NUCLEOTIDE SEQUENCE [LARGE SCALE GENOMIC DNA]</scope>
</reference>
<dbReference type="SUPFAM" id="SSF52540">
    <property type="entry name" value="P-loop containing nucleoside triphosphate hydrolases"/>
    <property type="match status" value="1"/>
</dbReference>
<dbReference type="InterPro" id="IPR012973">
    <property type="entry name" value="NOG_C"/>
</dbReference>
<dbReference type="Proteomes" id="UP000249464">
    <property type="component" value="Unassembled WGS sequence"/>
</dbReference>
<name>A0A2X0MLN0_9BASI</name>
<gene>
    <name evidence="9" type="primary">BQ5605_C030g10777</name>
    <name evidence="9" type="ORF">BQ5605_C030G10777</name>
</gene>
<dbReference type="FunFam" id="3.40.50.300:FF:000496">
    <property type="entry name" value="Nucleolar GTP-binding protein 1"/>
    <property type="match status" value="1"/>
</dbReference>
<dbReference type="Gene3D" id="3.40.50.300">
    <property type="entry name" value="P-loop containing nucleotide triphosphate hydrolases"/>
    <property type="match status" value="1"/>
</dbReference>
<dbReference type="EMBL" id="FQNC01000069">
    <property type="protein sequence ID" value="SGZ08183.1"/>
    <property type="molecule type" value="Genomic_DNA"/>
</dbReference>
<feature type="compositionally biased region" description="Basic and acidic residues" evidence="7">
    <location>
        <begin position="506"/>
        <end position="522"/>
    </location>
</feature>
<proteinExistence type="predicted"/>
<feature type="region of interest" description="Disordered" evidence="7">
    <location>
        <begin position="782"/>
        <end position="818"/>
    </location>
</feature>
<accession>A0A2X0MLN0</accession>
<dbReference type="GO" id="GO:0042254">
    <property type="term" value="P:ribosome biogenesis"/>
    <property type="evidence" value="ECO:0007669"/>
    <property type="project" value="UniProtKB-KW"/>
</dbReference>
<evidence type="ECO:0000256" key="4">
    <source>
        <dbReference type="ARBA" id="ARBA00022741"/>
    </source>
</evidence>
<feature type="domain" description="OBG-type G" evidence="8">
    <location>
        <begin position="291"/>
        <end position="463"/>
    </location>
</feature>
<organism evidence="9 10">
    <name type="scientific">Microbotryum silenes-dioicae</name>
    <dbReference type="NCBI Taxonomy" id="796604"/>
    <lineage>
        <taxon>Eukaryota</taxon>
        <taxon>Fungi</taxon>
        <taxon>Dikarya</taxon>
        <taxon>Basidiomycota</taxon>
        <taxon>Pucciniomycotina</taxon>
        <taxon>Microbotryomycetes</taxon>
        <taxon>Microbotryales</taxon>
        <taxon>Microbotryaceae</taxon>
        <taxon>Microbotryum</taxon>
    </lineage>
</organism>
<evidence type="ECO:0000256" key="1">
    <source>
        <dbReference type="ARBA" id="ARBA00002889"/>
    </source>
</evidence>
<feature type="compositionally biased region" description="Acidic residues" evidence="7">
    <location>
        <begin position="710"/>
        <end position="729"/>
    </location>
</feature>
<evidence type="ECO:0000256" key="5">
    <source>
        <dbReference type="ARBA" id="ARBA00023134"/>
    </source>
</evidence>
<dbReference type="PANTHER" id="PTHR45759">
    <property type="entry name" value="NUCLEOLAR GTP-BINDING PROTEIN 1"/>
    <property type="match status" value="1"/>
</dbReference>
<dbReference type="PRINTS" id="PR00326">
    <property type="entry name" value="GTP1OBG"/>
</dbReference>
<dbReference type="CDD" id="cd01897">
    <property type="entry name" value="NOG"/>
    <property type="match status" value="1"/>
</dbReference>
<dbReference type="InterPro" id="IPR006073">
    <property type="entry name" value="GTP-bd"/>
</dbReference>
<evidence type="ECO:0000256" key="6">
    <source>
        <dbReference type="ARBA" id="ARBA00023242"/>
    </source>
</evidence>
<keyword evidence="4" id="KW-0547">Nucleotide-binding</keyword>
<dbReference type="Gene3D" id="1.20.120.1190">
    <property type="match status" value="1"/>
</dbReference>
<keyword evidence="5" id="KW-0342">GTP-binding</keyword>